<feature type="binding site" evidence="1">
    <location>
        <begin position="195"/>
        <end position="197"/>
    </location>
    <ligand>
        <name>FAD</name>
        <dbReference type="ChEBI" id="CHEBI:57692"/>
        <note>ligand shared between neighboring subunits</note>
    </ligand>
</feature>
<dbReference type="AlphaFoldDB" id="A0A0C1RBS7"/>
<accession>A0A0C1RBS7</accession>
<comment type="similarity">
    <text evidence="1">Belongs to the thymidylate synthase ThyX family.</text>
</comment>
<keyword evidence="1" id="KW-0545">Nucleotide biosynthesis</keyword>
<dbReference type="GO" id="GO:0070402">
    <property type="term" value="F:NADPH binding"/>
    <property type="evidence" value="ECO:0007669"/>
    <property type="project" value="TreeGrafter"/>
</dbReference>
<keyword evidence="1" id="KW-0521">NADP</keyword>
<comment type="function">
    <text evidence="1">Catalyzes the reductive methylation of 2'-deoxyuridine-5'-monophosphate (dUMP) to 2'-deoxythymidine-5'-monophosphate (dTMP) while utilizing 5,10-methylenetetrahydrofolate (mTHF) as the methyl donor, and NADPH and FADH(2) as the reductant.</text>
</comment>
<keyword evidence="1 2" id="KW-0808">Transferase</keyword>
<proteinExistence type="inferred from homology"/>
<feature type="binding site" evidence="1">
    <location>
        <begin position="79"/>
        <end position="81"/>
    </location>
    <ligand>
        <name>FAD</name>
        <dbReference type="ChEBI" id="CHEBI:57692"/>
        <note>ligand shared between neighboring subunits</note>
    </ligand>
</feature>
<protein>
    <recommendedName>
        <fullName evidence="1">Flavin-dependent thymidylate synthase</fullName>
        <shortName evidence="1">FDTS</shortName>
        <ecNumber evidence="1">2.1.1.148</ecNumber>
    </recommendedName>
    <alternativeName>
        <fullName evidence="1">FAD-dependent thymidylate synthase</fullName>
    </alternativeName>
    <alternativeName>
        <fullName evidence="1">Thymidylate synthase ThyX</fullName>
        <shortName evidence="1">TS</shortName>
        <shortName evidence="1">TSase</shortName>
    </alternativeName>
</protein>
<dbReference type="GO" id="GO:0004799">
    <property type="term" value="F:thymidylate synthase activity"/>
    <property type="evidence" value="ECO:0007669"/>
    <property type="project" value="TreeGrafter"/>
</dbReference>
<dbReference type="Pfam" id="PF02511">
    <property type="entry name" value="Thy1"/>
    <property type="match status" value="1"/>
</dbReference>
<evidence type="ECO:0000313" key="2">
    <source>
        <dbReference type="EMBL" id="KIE47846.1"/>
    </source>
</evidence>
<organism evidence="2 3">
    <name type="scientific">Clostridium argentinense CDC 2741</name>
    <dbReference type="NCBI Taxonomy" id="1418104"/>
    <lineage>
        <taxon>Bacteria</taxon>
        <taxon>Bacillati</taxon>
        <taxon>Bacillota</taxon>
        <taxon>Clostridia</taxon>
        <taxon>Eubacteriales</taxon>
        <taxon>Clostridiaceae</taxon>
        <taxon>Clostridium</taxon>
    </lineage>
</organism>
<dbReference type="UniPathway" id="UPA00575"/>
<dbReference type="InterPro" id="IPR003669">
    <property type="entry name" value="Thymidylate_synthase_ThyX"/>
</dbReference>
<dbReference type="HAMAP" id="MF_01408">
    <property type="entry name" value="ThyX"/>
    <property type="match status" value="1"/>
</dbReference>
<dbReference type="PANTHER" id="PTHR34934">
    <property type="entry name" value="FLAVIN-DEPENDENT THYMIDYLATE SYNTHASE"/>
    <property type="match status" value="1"/>
</dbReference>
<dbReference type="GO" id="GO:0050797">
    <property type="term" value="F:thymidylate synthase (FAD) activity"/>
    <property type="evidence" value="ECO:0007669"/>
    <property type="project" value="UniProtKB-UniRule"/>
</dbReference>
<evidence type="ECO:0000256" key="1">
    <source>
        <dbReference type="HAMAP-Rule" id="MF_01408"/>
    </source>
</evidence>
<dbReference type="EC" id="2.1.1.148" evidence="1"/>
<dbReference type="InterPro" id="IPR036098">
    <property type="entry name" value="Thymidylate_synthase_ThyX_sf"/>
</dbReference>
<feature type="binding site" evidence="1">
    <location>
        <position position="201"/>
    </location>
    <ligand>
        <name>FAD</name>
        <dbReference type="ChEBI" id="CHEBI:57692"/>
        <note>ligand shared between neighboring subunits</note>
    </ligand>
</feature>
<dbReference type="SUPFAM" id="SSF69796">
    <property type="entry name" value="Thymidylate synthase-complementing protein Thy1"/>
    <property type="match status" value="1"/>
</dbReference>
<feature type="binding site" evidence="1">
    <location>
        <position position="206"/>
    </location>
    <ligand>
        <name>dUMP</name>
        <dbReference type="ChEBI" id="CHEBI:246422"/>
        <note>ligand shared between dimeric partners</note>
    </ligand>
</feature>
<keyword evidence="1" id="KW-0285">Flavoprotein</keyword>
<comment type="cofactor">
    <cofactor evidence="1">
        <name>FAD</name>
        <dbReference type="ChEBI" id="CHEBI:57692"/>
    </cofactor>
    <text evidence="1">Binds 4 FAD per tetramer. Each FAD binding site is formed by three monomers.</text>
</comment>
<dbReference type="GO" id="GO:0032259">
    <property type="term" value="P:methylation"/>
    <property type="evidence" value="ECO:0007669"/>
    <property type="project" value="UniProtKB-KW"/>
</dbReference>
<feature type="binding site" evidence="1">
    <location>
        <position position="55"/>
    </location>
    <ligand>
        <name>FAD</name>
        <dbReference type="ChEBI" id="CHEBI:57692"/>
        <note>ligand shared between neighboring subunits</note>
    </ligand>
</feature>
<comment type="pathway">
    <text evidence="1">Pyrimidine metabolism; dTTP biosynthesis.</text>
</comment>
<dbReference type="PROSITE" id="PS51331">
    <property type="entry name" value="THYX"/>
    <property type="match status" value="1"/>
</dbReference>
<comment type="catalytic activity">
    <reaction evidence="1">
        <text>dUMP + (6R)-5,10-methylene-5,6,7,8-tetrahydrofolate + NADPH + H(+) = dTMP + (6S)-5,6,7,8-tetrahydrofolate + NADP(+)</text>
        <dbReference type="Rhea" id="RHEA:29043"/>
        <dbReference type="ChEBI" id="CHEBI:15378"/>
        <dbReference type="ChEBI" id="CHEBI:15636"/>
        <dbReference type="ChEBI" id="CHEBI:57453"/>
        <dbReference type="ChEBI" id="CHEBI:57783"/>
        <dbReference type="ChEBI" id="CHEBI:58349"/>
        <dbReference type="ChEBI" id="CHEBI:63528"/>
        <dbReference type="ChEBI" id="CHEBI:246422"/>
        <dbReference type="EC" id="2.1.1.148"/>
    </reaction>
</comment>
<keyword evidence="1" id="KW-0274">FAD</keyword>
<feature type="active site" description="Involved in ionization of N3 of dUMP, leading to its activation" evidence="1">
    <location>
        <position position="206"/>
    </location>
</feature>
<dbReference type="CDD" id="cd20175">
    <property type="entry name" value="ThyX"/>
    <property type="match status" value="1"/>
</dbReference>
<comment type="caution">
    <text evidence="2">The sequence shown here is derived from an EMBL/GenBank/DDBJ whole genome shotgun (WGS) entry which is preliminary data.</text>
</comment>
<gene>
    <name evidence="1 2" type="primary">thyX</name>
    <name evidence="2" type="ORF">U732_3495</name>
</gene>
<dbReference type="NCBIfam" id="TIGR02170">
    <property type="entry name" value="thyX"/>
    <property type="match status" value="1"/>
</dbReference>
<feature type="binding site" description="in other chain" evidence="1">
    <location>
        <begin position="87"/>
        <end position="91"/>
    </location>
    <ligand>
        <name>dUMP</name>
        <dbReference type="ChEBI" id="CHEBI:246422"/>
        <note>ligand shared between dimeric partners</note>
    </ligand>
</feature>
<dbReference type="STRING" id="29341.RSJ17_03535"/>
<dbReference type="PANTHER" id="PTHR34934:SF1">
    <property type="entry name" value="FLAVIN-DEPENDENT THYMIDYLATE SYNTHASE"/>
    <property type="match status" value="1"/>
</dbReference>
<comment type="subunit">
    <text evidence="1">Homotetramer.</text>
</comment>
<sequence>MKVKLIEHTPNPEKVIASAAKLCYSSVGVDEILEGLDKGKTENFLSMLMNYGHYSPIEHVSFTFAIEGVSRSLTHQLVRHRVASYSQQSQRYVKLDAFEYIIPPSIENNSKAKEIFMEAMKKDQKYYDEIVEILFEQIYNESLNKYIIEKSLNSTLEVEDRILRKLKSQAQKKAIEDARYVFPNACETKIIVTMNARELMHFFAHRCCNRAQWEIRDMADAMLKEAKKVAPILFKNGGPNCVKGACPEGTMTCGEIVTVRKKYSNL</sequence>
<dbReference type="Proteomes" id="UP000031366">
    <property type="component" value="Unassembled WGS sequence"/>
</dbReference>
<feature type="binding site" evidence="1">
    <location>
        <position position="87"/>
    </location>
    <ligand>
        <name>FAD</name>
        <dbReference type="ChEBI" id="CHEBI:57692"/>
        <note>ligand shared between neighboring subunits</note>
    </ligand>
</feature>
<dbReference type="GO" id="GO:0006231">
    <property type="term" value="P:dTMP biosynthetic process"/>
    <property type="evidence" value="ECO:0007669"/>
    <property type="project" value="UniProtKB-UniRule"/>
</dbReference>
<dbReference type="Gene3D" id="3.30.1360.170">
    <property type="match status" value="1"/>
</dbReference>
<reference evidence="2 3" key="1">
    <citation type="journal article" date="2015" name="Infect. Genet. Evol.">
        <title>Genomic sequences of six botulinum neurotoxin-producing strains representing three clostridial species illustrate the mobility and diversity of botulinum neurotoxin genes.</title>
        <authorList>
            <person name="Smith T.J."/>
            <person name="Hill K.K."/>
            <person name="Xie G."/>
            <person name="Foley B.T."/>
            <person name="Williamson C.H."/>
            <person name="Foster J.T."/>
            <person name="Johnson S.L."/>
            <person name="Chertkov O."/>
            <person name="Teshima H."/>
            <person name="Gibbons H.S."/>
            <person name="Johnsky L.A."/>
            <person name="Karavis M.A."/>
            <person name="Smith L.A."/>
        </authorList>
    </citation>
    <scope>NUCLEOTIDE SEQUENCE [LARGE SCALE GENOMIC DNA]</scope>
    <source>
        <strain evidence="2 3">CDC 2741</strain>
    </source>
</reference>
<keyword evidence="3" id="KW-1185">Reference proteome</keyword>
<feature type="binding site" evidence="1">
    <location>
        <begin position="76"/>
        <end position="79"/>
    </location>
    <ligand>
        <name>dUMP</name>
        <dbReference type="ChEBI" id="CHEBI:246422"/>
        <note>ligand shared between dimeric partners</note>
    </ligand>
</feature>
<keyword evidence="1 2" id="KW-0489">Methyltransferase</keyword>
<dbReference type="GO" id="GO:0050660">
    <property type="term" value="F:flavin adenine dinucleotide binding"/>
    <property type="evidence" value="ECO:0007669"/>
    <property type="project" value="UniProtKB-UniRule"/>
</dbReference>
<evidence type="ECO:0000313" key="3">
    <source>
        <dbReference type="Proteomes" id="UP000031366"/>
    </source>
</evidence>
<name>A0A0C1RBS7_9CLOT</name>
<feature type="binding site" description="in other chain" evidence="1">
    <location>
        <position position="179"/>
    </location>
    <ligand>
        <name>dUMP</name>
        <dbReference type="ChEBI" id="CHEBI:246422"/>
        <note>ligand shared between dimeric partners</note>
    </ligand>
</feature>
<dbReference type="EMBL" id="AYSO01000013">
    <property type="protein sequence ID" value="KIE47846.1"/>
    <property type="molecule type" value="Genomic_DNA"/>
</dbReference>
<dbReference type="GO" id="GO:0006235">
    <property type="term" value="P:dTTP biosynthetic process"/>
    <property type="evidence" value="ECO:0007669"/>
    <property type="project" value="UniProtKB-UniRule"/>
</dbReference>